<dbReference type="SUPFAM" id="SSF55961">
    <property type="entry name" value="Bet v1-like"/>
    <property type="match status" value="1"/>
</dbReference>
<organism evidence="2">
    <name type="scientific">Demequina capsici</name>
    <dbReference type="NCBI Taxonomy" id="3075620"/>
    <lineage>
        <taxon>Bacteria</taxon>
        <taxon>Bacillati</taxon>
        <taxon>Actinomycetota</taxon>
        <taxon>Actinomycetes</taxon>
        <taxon>Micrococcales</taxon>
        <taxon>Demequinaceae</taxon>
        <taxon>Demequina</taxon>
    </lineage>
</organism>
<dbReference type="RefSeq" id="WP_313501554.1">
    <property type="nucleotide sequence ID" value="NZ_CP134879.1"/>
</dbReference>
<gene>
    <name evidence="1" type="ORF">RN606_07030</name>
    <name evidence="2" type="ORF">RN607_07240</name>
</gene>
<dbReference type="InterPro" id="IPR023393">
    <property type="entry name" value="START-like_dom_sf"/>
</dbReference>
<keyword evidence="3" id="KW-1185">Reference proteome</keyword>
<dbReference type="Pfam" id="PF10604">
    <property type="entry name" value="Polyketide_cyc2"/>
    <property type="match status" value="1"/>
</dbReference>
<reference evidence="2 3" key="1">
    <citation type="submission" date="2023-09" db="EMBL/GenBank/DDBJ databases">
        <title>Demequina sp. a novel bacteria isolated from Capsicum annuum.</title>
        <authorList>
            <person name="Humaira Z."/>
            <person name="Lee J."/>
            <person name="Cho D."/>
        </authorList>
    </citation>
    <scope>NUCLEOTIDE SEQUENCE</scope>
    <source>
        <strain evidence="1 3">OYTSA14</strain>
        <strain evidence="2">PMTSA13</strain>
    </source>
</reference>
<dbReference type="Gene3D" id="3.30.530.20">
    <property type="match status" value="1"/>
</dbReference>
<dbReference type="Proteomes" id="UP001303408">
    <property type="component" value="Chromosome"/>
</dbReference>
<evidence type="ECO:0000313" key="1">
    <source>
        <dbReference type="EMBL" id="WNM25899.1"/>
    </source>
</evidence>
<protein>
    <submittedName>
        <fullName evidence="2">SRPBCC family protein</fullName>
    </submittedName>
</protein>
<name>A0AA96FFR6_9MICO</name>
<dbReference type="Proteomes" id="UP001304125">
    <property type="component" value="Chromosome"/>
</dbReference>
<evidence type="ECO:0000313" key="2">
    <source>
        <dbReference type="EMBL" id="WNM28795.1"/>
    </source>
</evidence>
<dbReference type="InterPro" id="IPR019587">
    <property type="entry name" value="Polyketide_cyclase/dehydratase"/>
</dbReference>
<sequence length="142" mass="15100">MPSASRTVEISAPISAVYAFFTDPANDPKWRGGVKEMLLDGQPRVGAVVRRVVAGPGGRSIDANVEITELTAPTRYASKTVTGPVRPVGIYSFVSAGDRTRVTFSLDVEVSGLKKLFMGGPVQKSMDGEMAALDKAKELLES</sequence>
<accession>A0AA96F9B3</accession>
<accession>A0AA96FFR6</accession>
<dbReference type="EMBL" id="CP134879">
    <property type="protein sequence ID" value="WNM25899.1"/>
    <property type="molecule type" value="Genomic_DNA"/>
</dbReference>
<dbReference type="EMBL" id="CP134880">
    <property type="protein sequence ID" value="WNM28795.1"/>
    <property type="molecule type" value="Genomic_DNA"/>
</dbReference>
<proteinExistence type="predicted"/>
<dbReference type="AlphaFoldDB" id="A0AA96FFR6"/>
<evidence type="ECO:0000313" key="3">
    <source>
        <dbReference type="Proteomes" id="UP001304125"/>
    </source>
</evidence>
<dbReference type="KEGG" id="dcp:RN607_07240"/>